<dbReference type="PANTHER" id="PTHR11085:SF10">
    <property type="entry name" value="NAD-DEPENDENT PROTEIN DEACYLASE SIRTUIN-5, MITOCHONDRIAL-RELATED"/>
    <property type="match status" value="1"/>
</dbReference>
<dbReference type="SUPFAM" id="SSF52467">
    <property type="entry name" value="DHS-like NAD/FAD-binding domain"/>
    <property type="match status" value="1"/>
</dbReference>
<dbReference type="GO" id="GO:0005737">
    <property type="term" value="C:cytoplasm"/>
    <property type="evidence" value="ECO:0007669"/>
    <property type="project" value="UniProtKB-SubCell"/>
</dbReference>
<dbReference type="PANTHER" id="PTHR11085">
    <property type="entry name" value="NAD-DEPENDENT PROTEIN DEACYLASE SIRTUIN-5, MITOCHONDRIAL-RELATED"/>
    <property type="match status" value="1"/>
</dbReference>
<dbReference type="HAMAP" id="MF_01967">
    <property type="entry name" value="Sirtuin_ClassII"/>
    <property type="match status" value="1"/>
</dbReference>
<evidence type="ECO:0000256" key="5">
    <source>
        <dbReference type="HAMAP-Rule" id="MF_01967"/>
    </source>
</evidence>
<dbReference type="GO" id="GO:0070403">
    <property type="term" value="F:NAD+ binding"/>
    <property type="evidence" value="ECO:0007669"/>
    <property type="project" value="UniProtKB-UniRule"/>
</dbReference>
<evidence type="ECO:0000256" key="1">
    <source>
        <dbReference type="ARBA" id="ARBA00022679"/>
    </source>
</evidence>
<dbReference type="InterPro" id="IPR050134">
    <property type="entry name" value="NAD-dep_sirtuin_deacylases"/>
</dbReference>
<protein>
    <recommendedName>
        <fullName evidence="5">NAD-dependent protein deacetylase</fullName>
        <ecNumber evidence="5">2.3.1.286</ecNumber>
    </recommendedName>
    <alternativeName>
        <fullName evidence="5">Regulatory protein SIR2 homolog</fullName>
    </alternativeName>
</protein>
<feature type="binding site" evidence="5 6">
    <location>
        <position position="182"/>
    </location>
    <ligand>
        <name>Zn(2+)</name>
        <dbReference type="ChEBI" id="CHEBI:29105"/>
    </ligand>
</feature>
<gene>
    <name evidence="5" type="primary">cobB</name>
    <name evidence="8" type="ORF">HG421_20630</name>
</gene>
<comment type="subcellular location">
    <subcellularLocation>
        <location evidence="5">Cytoplasm</location>
    </subcellularLocation>
</comment>
<sequence length="293" mass="31934">MTAVLAQADDALQAFIERHQRLFVLSGAGCSTDSGIPDYRDLQGGWKRPQPVTFQAFMGEVSTRQRYWARSLVGWPRFGLAKPNATHHALAALEARGQLELLLTQNVDRLHQAAGSQAVIDLHGRLDVVRCMGCEQRMPRTEFQRLLEQANPGWADLEAAQAPDGDADLDAVAFDSFVVPPCPACGAVLKPDVVFFGENVPRERVERAFAHLQAADAVLVVGSSLMVYSGFRFVQAAARNGVPIAALNFGRTRADALLSLKVERSCADALAFLQPPRDSRHPTAARYDSARSA</sequence>
<name>A0A7Z2ZIR7_XANCA</name>
<keyword evidence="4 5" id="KW-0520">NAD</keyword>
<feature type="domain" description="Deacetylase sirtuin-type" evidence="7">
    <location>
        <begin position="1"/>
        <end position="284"/>
    </location>
</feature>
<feature type="active site" description="Proton acceptor" evidence="5 6">
    <location>
        <position position="123"/>
    </location>
</feature>
<keyword evidence="5" id="KW-0963">Cytoplasm</keyword>
<dbReference type="CDD" id="cd01409">
    <property type="entry name" value="SIRT4"/>
    <property type="match status" value="1"/>
</dbReference>
<evidence type="ECO:0000256" key="6">
    <source>
        <dbReference type="PROSITE-ProRule" id="PRU00236"/>
    </source>
</evidence>
<feature type="binding site" evidence="5">
    <location>
        <begin position="105"/>
        <end position="108"/>
    </location>
    <ligand>
        <name>NAD(+)</name>
        <dbReference type="ChEBI" id="CHEBI:57540"/>
    </ligand>
</feature>
<organism evidence="8 9">
    <name type="scientific">Xanthomonas campestris pv. badrii</name>
    <dbReference type="NCBI Taxonomy" id="149696"/>
    <lineage>
        <taxon>Bacteria</taxon>
        <taxon>Pseudomonadati</taxon>
        <taxon>Pseudomonadota</taxon>
        <taxon>Gammaproteobacteria</taxon>
        <taxon>Lysobacterales</taxon>
        <taxon>Lysobacteraceae</taxon>
        <taxon>Xanthomonas</taxon>
    </lineage>
</organism>
<comment type="caution">
    <text evidence="5">Lacks conserved residue(s) required for the propagation of feature annotation.</text>
</comment>
<feature type="binding site" evidence="5 6">
    <location>
        <position position="134"/>
    </location>
    <ligand>
        <name>Zn(2+)</name>
        <dbReference type="ChEBI" id="CHEBI:29105"/>
    </ligand>
</feature>
<reference evidence="8 9" key="1">
    <citation type="submission" date="2020-04" db="EMBL/GenBank/DDBJ databases">
        <title>Genome-Wide Identification of 5-Methylcytosine Sites in Bacterial Genomes By High-Throughput Sequencing of MspJI Restriction Fragments.</title>
        <authorList>
            <person name="Wu V."/>
        </authorList>
    </citation>
    <scope>NUCLEOTIDE SEQUENCE [LARGE SCALE GENOMIC DNA]</scope>
    <source>
        <strain evidence="8 9">NEB122</strain>
    </source>
</reference>
<comment type="similarity">
    <text evidence="5">Belongs to the sirtuin family. Class II subfamily.</text>
</comment>
<reference evidence="8 9" key="2">
    <citation type="submission" date="2020-04" db="EMBL/GenBank/DDBJ databases">
        <authorList>
            <person name="Fomenkov A."/>
            <person name="Anton B.P."/>
            <person name="Roberts R.J."/>
        </authorList>
    </citation>
    <scope>NUCLEOTIDE SEQUENCE [LARGE SCALE GENOMIC DNA]</scope>
    <source>
        <strain evidence="8 9">NEB122</strain>
    </source>
</reference>
<dbReference type="InterPro" id="IPR026591">
    <property type="entry name" value="Sirtuin_cat_small_dom_sf"/>
</dbReference>
<dbReference type="Gene3D" id="3.30.1600.10">
    <property type="entry name" value="SIR2/SIRT2 'Small Domain"/>
    <property type="match status" value="1"/>
</dbReference>
<feature type="binding site" evidence="5 6">
    <location>
        <position position="131"/>
    </location>
    <ligand>
        <name>Zn(2+)</name>
        <dbReference type="ChEBI" id="CHEBI:29105"/>
    </ligand>
</feature>
<keyword evidence="3 5" id="KW-0862">Zinc</keyword>
<dbReference type="InterPro" id="IPR026590">
    <property type="entry name" value="Ssirtuin_cat_dom"/>
</dbReference>
<accession>A0A7Z2ZIR7</accession>
<dbReference type="GO" id="GO:0017136">
    <property type="term" value="F:histone deacetylase activity, NAD-dependent"/>
    <property type="evidence" value="ECO:0007669"/>
    <property type="project" value="TreeGrafter"/>
</dbReference>
<dbReference type="PROSITE" id="PS50305">
    <property type="entry name" value="SIRTUIN"/>
    <property type="match status" value="1"/>
</dbReference>
<feature type="binding site" evidence="5 6">
    <location>
        <position position="185"/>
    </location>
    <ligand>
        <name>Zn(2+)</name>
        <dbReference type="ChEBI" id="CHEBI:29105"/>
    </ligand>
</feature>
<dbReference type="Gene3D" id="3.40.50.1220">
    <property type="entry name" value="TPP-binding domain"/>
    <property type="match status" value="1"/>
</dbReference>
<evidence type="ECO:0000259" key="7">
    <source>
        <dbReference type="PROSITE" id="PS50305"/>
    </source>
</evidence>
<evidence type="ECO:0000256" key="2">
    <source>
        <dbReference type="ARBA" id="ARBA00022723"/>
    </source>
</evidence>
<proteinExistence type="inferred from homology"/>
<evidence type="ECO:0000313" key="8">
    <source>
        <dbReference type="EMBL" id="QJD69854.1"/>
    </source>
</evidence>
<keyword evidence="1 5" id="KW-0808">Transferase</keyword>
<dbReference type="NCBIfam" id="NF003738">
    <property type="entry name" value="PRK05333.1"/>
    <property type="match status" value="1"/>
</dbReference>
<dbReference type="AlphaFoldDB" id="A0A7Z2ZIR7"/>
<dbReference type="InterPro" id="IPR026587">
    <property type="entry name" value="Sirtuin_class_II"/>
</dbReference>
<comment type="cofactor">
    <cofactor evidence="5">
        <name>Zn(2+)</name>
        <dbReference type="ChEBI" id="CHEBI:29105"/>
    </cofactor>
    <text evidence="5">Binds 1 zinc ion per subunit.</text>
</comment>
<dbReference type="EC" id="2.3.1.286" evidence="5"/>
<evidence type="ECO:0000256" key="4">
    <source>
        <dbReference type="ARBA" id="ARBA00023027"/>
    </source>
</evidence>
<dbReference type="GO" id="GO:0008270">
    <property type="term" value="F:zinc ion binding"/>
    <property type="evidence" value="ECO:0007669"/>
    <property type="project" value="UniProtKB-UniRule"/>
</dbReference>
<comment type="function">
    <text evidence="5">NAD-dependent protein deacetylase which modulates the activities of several enzymes which are inactive in their acetylated form.</text>
</comment>
<dbReference type="RefSeq" id="WP_169707972.1">
    <property type="nucleotide sequence ID" value="NZ_CP051651.1"/>
</dbReference>
<feature type="binding site" evidence="5">
    <location>
        <position position="266"/>
    </location>
    <ligand>
        <name>NAD(+)</name>
        <dbReference type="ChEBI" id="CHEBI:57540"/>
    </ligand>
</feature>
<feature type="binding site" evidence="5">
    <location>
        <begin position="222"/>
        <end position="224"/>
    </location>
    <ligand>
        <name>NAD(+)</name>
        <dbReference type="ChEBI" id="CHEBI:57540"/>
    </ligand>
</feature>
<comment type="catalytic activity">
    <reaction evidence="5">
        <text>N(6)-acetyl-L-lysyl-[protein] + NAD(+) + H2O = 2''-O-acetyl-ADP-D-ribose + nicotinamide + L-lysyl-[protein]</text>
        <dbReference type="Rhea" id="RHEA:43636"/>
        <dbReference type="Rhea" id="RHEA-COMP:9752"/>
        <dbReference type="Rhea" id="RHEA-COMP:10731"/>
        <dbReference type="ChEBI" id="CHEBI:15377"/>
        <dbReference type="ChEBI" id="CHEBI:17154"/>
        <dbReference type="ChEBI" id="CHEBI:29969"/>
        <dbReference type="ChEBI" id="CHEBI:57540"/>
        <dbReference type="ChEBI" id="CHEBI:61930"/>
        <dbReference type="ChEBI" id="CHEBI:83767"/>
        <dbReference type="EC" id="2.3.1.286"/>
    </reaction>
</comment>
<dbReference type="InterPro" id="IPR003000">
    <property type="entry name" value="Sirtuin"/>
</dbReference>
<evidence type="ECO:0000256" key="3">
    <source>
        <dbReference type="ARBA" id="ARBA00022833"/>
    </source>
</evidence>
<evidence type="ECO:0000313" key="9">
    <source>
        <dbReference type="Proteomes" id="UP000503498"/>
    </source>
</evidence>
<dbReference type="Pfam" id="PF02146">
    <property type="entry name" value="SIR2"/>
    <property type="match status" value="1"/>
</dbReference>
<dbReference type="InterPro" id="IPR029035">
    <property type="entry name" value="DHS-like_NAD/FAD-binding_dom"/>
</dbReference>
<feature type="binding site" evidence="5">
    <location>
        <begin position="248"/>
        <end position="250"/>
    </location>
    <ligand>
        <name>NAD(+)</name>
        <dbReference type="ChEBI" id="CHEBI:57540"/>
    </ligand>
</feature>
<keyword evidence="2 5" id="KW-0479">Metal-binding</keyword>
<dbReference type="Proteomes" id="UP000503498">
    <property type="component" value="Chromosome"/>
</dbReference>
<dbReference type="EMBL" id="CP051651">
    <property type="protein sequence ID" value="QJD69854.1"/>
    <property type="molecule type" value="Genomic_DNA"/>
</dbReference>